<dbReference type="EMBL" id="FQNC01000044">
    <property type="protein sequence ID" value="SGY55427.1"/>
    <property type="molecule type" value="Genomic_DNA"/>
</dbReference>
<proteinExistence type="predicted"/>
<feature type="compositionally biased region" description="Gly residues" evidence="1">
    <location>
        <begin position="1"/>
        <end position="10"/>
    </location>
</feature>
<dbReference type="AlphaFoldDB" id="A0A2X0P852"/>
<protein>
    <submittedName>
        <fullName evidence="2">BQ5605_C006g04022 protein</fullName>
    </submittedName>
</protein>
<feature type="compositionally biased region" description="Gly residues" evidence="1">
    <location>
        <begin position="18"/>
        <end position="27"/>
    </location>
</feature>
<keyword evidence="3" id="KW-1185">Reference proteome</keyword>
<dbReference type="Proteomes" id="UP000249464">
    <property type="component" value="Unassembled WGS sequence"/>
</dbReference>
<accession>A0A2X0P852</accession>
<evidence type="ECO:0000313" key="3">
    <source>
        <dbReference type="Proteomes" id="UP000249464"/>
    </source>
</evidence>
<organism evidence="2 3">
    <name type="scientific">Microbotryum silenes-dioicae</name>
    <dbReference type="NCBI Taxonomy" id="796604"/>
    <lineage>
        <taxon>Eukaryota</taxon>
        <taxon>Fungi</taxon>
        <taxon>Dikarya</taxon>
        <taxon>Basidiomycota</taxon>
        <taxon>Pucciniomycotina</taxon>
        <taxon>Microbotryomycetes</taxon>
        <taxon>Microbotryales</taxon>
        <taxon>Microbotryaceae</taxon>
        <taxon>Microbotryum</taxon>
    </lineage>
</organism>
<reference evidence="2 3" key="1">
    <citation type="submission" date="2016-11" db="EMBL/GenBank/DDBJ databases">
        <authorList>
            <person name="Jaros S."/>
            <person name="Januszkiewicz K."/>
            <person name="Wedrychowicz H."/>
        </authorList>
    </citation>
    <scope>NUCLEOTIDE SEQUENCE [LARGE SCALE GENOMIC DNA]</scope>
</reference>
<sequence length="301" mass="32281">MSDINLGGGENLPPPPGGAGGASGAGGAGGVGGADGLSSLIRSRTLQEFQAGASDSHKKSFSSYNVTTSHSRASLVSAYTDSPITVLLELFDIASKAARPEAIPMSLFTPGASIKVKLGQTISLATTMDRSATLQLGHQLDHLLTFDEWQPSSFLHAALMADIFKTTNTGEAFLQHFSRYDIIVRANFWTHLARSCSDMASNSITIIDVSDFNPEAMITAEHRCHRPTGDRLNFAASTGSLSTKLWSLSKVEIEAMVASMEQRRKEMFSAESPITLTDVVRDAYSQVSSSACIHVRIYPYT</sequence>
<gene>
    <name evidence="2" type="primary">BQ5605_C006g04022</name>
    <name evidence="2" type="ORF">BQ5605_C006G04022</name>
</gene>
<feature type="region of interest" description="Disordered" evidence="1">
    <location>
        <begin position="1"/>
        <end position="27"/>
    </location>
</feature>
<name>A0A2X0P852_9BASI</name>
<evidence type="ECO:0000313" key="2">
    <source>
        <dbReference type="EMBL" id="SGY55427.1"/>
    </source>
</evidence>
<evidence type="ECO:0000256" key="1">
    <source>
        <dbReference type="SAM" id="MobiDB-lite"/>
    </source>
</evidence>